<evidence type="ECO:0000313" key="1">
    <source>
        <dbReference type="EMBL" id="HIR39951.1"/>
    </source>
</evidence>
<sequence length="163" mass="17964">MNDNKNSNMLGGLTDEELKSAKAWNDVITGKVSEAVGATLDGDFVAANYTPGFNYMIRQVNYNADSLAALNTRLEAADGVPVLGDVYTTLYKNVIDNLEYGYSTGDQQKMNDEAAKLSAKTGSIIDQFKATDLYDPSQDDVTISYIMQRFVLRRGIRLQVGRE</sequence>
<organism evidence="1 2">
    <name type="scientific">Candidatus Coproplasma stercoripullorum</name>
    <dbReference type="NCBI Taxonomy" id="2840751"/>
    <lineage>
        <taxon>Bacteria</taxon>
        <taxon>Bacillati</taxon>
        <taxon>Bacillota</taxon>
        <taxon>Clostridia</taxon>
        <taxon>Eubacteriales</taxon>
        <taxon>Candidatus Coproplasma</taxon>
    </lineage>
</organism>
<reference evidence="1" key="1">
    <citation type="submission" date="2020-10" db="EMBL/GenBank/DDBJ databases">
        <authorList>
            <person name="Gilroy R."/>
        </authorList>
    </citation>
    <scope>NUCLEOTIDE SEQUENCE</scope>
    <source>
        <strain evidence="1">ChiW25-3613</strain>
    </source>
</reference>
<dbReference type="Proteomes" id="UP000824179">
    <property type="component" value="Unassembled WGS sequence"/>
</dbReference>
<name>A0A9D1AHR1_9FIRM</name>
<dbReference type="AlphaFoldDB" id="A0A9D1AHR1"/>
<accession>A0A9D1AHR1</accession>
<evidence type="ECO:0000313" key="2">
    <source>
        <dbReference type="Proteomes" id="UP000824179"/>
    </source>
</evidence>
<protein>
    <submittedName>
        <fullName evidence="1">Uncharacterized protein</fullName>
    </submittedName>
</protein>
<reference evidence="1" key="2">
    <citation type="journal article" date="2021" name="PeerJ">
        <title>Extensive microbial diversity within the chicken gut microbiome revealed by metagenomics and culture.</title>
        <authorList>
            <person name="Gilroy R."/>
            <person name="Ravi A."/>
            <person name="Getino M."/>
            <person name="Pursley I."/>
            <person name="Horton D.L."/>
            <person name="Alikhan N.F."/>
            <person name="Baker D."/>
            <person name="Gharbi K."/>
            <person name="Hall N."/>
            <person name="Watson M."/>
            <person name="Adriaenssens E.M."/>
            <person name="Foster-Nyarko E."/>
            <person name="Jarju S."/>
            <person name="Secka A."/>
            <person name="Antonio M."/>
            <person name="Oren A."/>
            <person name="Chaudhuri R.R."/>
            <person name="La Ragione R."/>
            <person name="Hildebrand F."/>
            <person name="Pallen M.J."/>
        </authorList>
    </citation>
    <scope>NUCLEOTIDE SEQUENCE</scope>
    <source>
        <strain evidence="1">ChiW25-3613</strain>
    </source>
</reference>
<comment type="caution">
    <text evidence="1">The sequence shown here is derived from an EMBL/GenBank/DDBJ whole genome shotgun (WGS) entry which is preliminary data.</text>
</comment>
<proteinExistence type="predicted"/>
<dbReference type="EMBL" id="DVHB01000106">
    <property type="protein sequence ID" value="HIR39951.1"/>
    <property type="molecule type" value="Genomic_DNA"/>
</dbReference>
<gene>
    <name evidence="1" type="ORF">IAB90_06170</name>
</gene>